<organism evidence="3 4">
    <name type="scientific">Branchiostoma lanceolatum</name>
    <name type="common">Common lancelet</name>
    <name type="synonym">Amphioxus lanceolatum</name>
    <dbReference type="NCBI Taxonomy" id="7740"/>
    <lineage>
        <taxon>Eukaryota</taxon>
        <taxon>Metazoa</taxon>
        <taxon>Chordata</taxon>
        <taxon>Cephalochordata</taxon>
        <taxon>Leptocardii</taxon>
        <taxon>Amphioxiformes</taxon>
        <taxon>Branchiostomatidae</taxon>
        <taxon>Branchiostoma</taxon>
    </lineage>
</organism>
<keyword evidence="1" id="KW-0175">Coiled coil</keyword>
<dbReference type="AlphaFoldDB" id="A0A8J9ZH15"/>
<reference evidence="3" key="1">
    <citation type="submission" date="2022-01" db="EMBL/GenBank/DDBJ databases">
        <authorList>
            <person name="Braso-Vives M."/>
        </authorList>
    </citation>
    <scope>NUCLEOTIDE SEQUENCE</scope>
</reference>
<sequence>MGEHVKDVSHWVSLLGKEQKASDVGGKKLNTRLDVTRDDSPVKPQNKALLCDASVTVSENRRQATCLSTPDRGEEGCGLDSYRSPSCAQQTSIGLDTENASNITRTPGTLSDKTAESGQTTKYAILHQTTTRAGIRGINVPPSRKLSADWLEDLTLALKKENGTSMEGGSEPLQTKNTSDQENITKRPHVNCQVATTGESKRTLEETMDGKQQGERTNVTQNVPEVIVAFTEFKQRGARLEKNLRWLRQEIMDLKEQDQSLMRQFLDLRSSIHQLIEESLKVPKNSASLLSLSSQPDLRESCLSLDEAYGSSSPGRFIIIIIIINGLMSPWQQVCNIAMAIGSQAAKLWPNLSNEDDYLPPYRPRSATGPCTLGWTPPLSRLRLTREEGVERESFF</sequence>
<feature type="region of interest" description="Disordered" evidence="2">
    <location>
        <begin position="92"/>
        <end position="117"/>
    </location>
</feature>
<evidence type="ECO:0000313" key="4">
    <source>
        <dbReference type="Proteomes" id="UP000838412"/>
    </source>
</evidence>
<feature type="compositionally biased region" description="Polar residues" evidence="2">
    <location>
        <begin position="163"/>
        <end position="182"/>
    </location>
</feature>
<dbReference type="EMBL" id="OV696687">
    <property type="protein sequence ID" value="CAH1254508.1"/>
    <property type="molecule type" value="Genomic_DNA"/>
</dbReference>
<keyword evidence="4" id="KW-1185">Reference proteome</keyword>
<name>A0A8J9ZH15_BRALA</name>
<feature type="compositionally biased region" description="Basic and acidic residues" evidence="2">
    <location>
        <begin position="199"/>
        <end position="214"/>
    </location>
</feature>
<accession>A0A8J9ZH15</accession>
<feature type="region of interest" description="Disordered" evidence="2">
    <location>
        <begin position="161"/>
        <end position="216"/>
    </location>
</feature>
<evidence type="ECO:0000256" key="1">
    <source>
        <dbReference type="SAM" id="Coils"/>
    </source>
</evidence>
<dbReference type="Proteomes" id="UP000838412">
    <property type="component" value="Chromosome 2"/>
</dbReference>
<evidence type="ECO:0000256" key="2">
    <source>
        <dbReference type="SAM" id="MobiDB-lite"/>
    </source>
</evidence>
<gene>
    <name evidence="3" type="primary">Hypp1367</name>
    <name evidence="3" type="ORF">BLAG_LOCUS13895</name>
</gene>
<proteinExistence type="predicted"/>
<dbReference type="OrthoDB" id="5965452at2759"/>
<protein>
    <submittedName>
        <fullName evidence="3">Hypp1367 protein</fullName>
    </submittedName>
</protein>
<feature type="coiled-coil region" evidence="1">
    <location>
        <begin position="237"/>
        <end position="264"/>
    </location>
</feature>
<evidence type="ECO:0000313" key="3">
    <source>
        <dbReference type="EMBL" id="CAH1254508.1"/>
    </source>
</evidence>